<dbReference type="InterPro" id="IPR011051">
    <property type="entry name" value="RmlC_Cupin_sf"/>
</dbReference>
<dbReference type="PANTHER" id="PTHR11019:SF199">
    <property type="entry name" value="HTH-TYPE TRANSCRIPTIONAL REGULATOR NIMR"/>
    <property type="match status" value="1"/>
</dbReference>
<dbReference type="PROSITE" id="PS00041">
    <property type="entry name" value="HTH_ARAC_FAMILY_1"/>
    <property type="match status" value="1"/>
</dbReference>
<dbReference type="Pfam" id="PF12833">
    <property type="entry name" value="HTH_18"/>
    <property type="match status" value="1"/>
</dbReference>
<keyword evidence="1" id="KW-0805">Transcription regulation</keyword>
<dbReference type="InterPro" id="IPR009057">
    <property type="entry name" value="Homeodomain-like_sf"/>
</dbReference>
<accession>A0A3D4V6L1</accession>
<keyword evidence="3" id="KW-0804">Transcription</keyword>
<dbReference type="SMART" id="SM00342">
    <property type="entry name" value="HTH_ARAC"/>
    <property type="match status" value="1"/>
</dbReference>
<dbReference type="CDD" id="cd06124">
    <property type="entry name" value="cupin_NimR-like_N"/>
    <property type="match status" value="1"/>
</dbReference>
<evidence type="ECO:0000259" key="5">
    <source>
        <dbReference type="PROSITE" id="PS01124"/>
    </source>
</evidence>
<reference evidence="6 7" key="1">
    <citation type="journal article" date="2018" name="Nat. Biotechnol.">
        <title>A standardized bacterial taxonomy based on genome phylogeny substantially revises the tree of life.</title>
        <authorList>
            <person name="Parks D.H."/>
            <person name="Chuvochina M."/>
            <person name="Waite D.W."/>
            <person name="Rinke C."/>
            <person name="Skarshewski A."/>
            <person name="Chaumeil P.A."/>
            <person name="Hugenholtz P."/>
        </authorList>
    </citation>
    <scope>NUCLEOTIDE SEQUENCE [LARGE SCALE GENOMIC DNA]</scope>
    <source>
        <strain evidence="6">UBA8844</strain>
    </source>
</reference>
<feature type="domain" description="HTH araC/xylS-type" evidence="5">
    <location>
        <begin position="201"/>
        <end position="298"/>
    </location>
</feature>
<dbReference type="SUPFAM" id="SSF51182">
    <property type="entry name" value="RmlC-like cupins"/>
    <property type="match status" value="1"/>
</dbReference>
<comment type="caution">
    <text evidence="6">The sequence shown here is derived from an EMBL/GenBank/DDBJ whole genome shotgun (WGS) entry which is preliminary data.</text>
</comment>
<keyword evidence="2" id="KW-0238">DNA-binding</keyword>
<dbReference type="AlphaFoldDB" id="A0A3D4V6L1"/>
<dbReference type="InterPro" id="IPR018062">
    <property type="entry name" value="HTH_AraC-typ_CS"/>
</dbReference>
<evidence type="ECO:0000313" key="6">
    <source>
        <dbReference type="EMBL" id="HCT56715.1"/>
    </source>
</evidence>
<name>A0A3D4V6L1_9BACT</name>
<dbReference type="PROSITE" id="PS01124">
    <property type="entry name" value="HTH_ARAC_FAMILY_2"/>
    <property type="match status" value="1"/>
</dbReference>
<dbReference type="SUPFAM" id="SSF46689">
    <property type="entry name" value="Homeodomain-like"/>
    <property type="match status" value="2"/>
</dbReference>
<dbReference type="Gene3D" id="1.10.10.60">
    <property type="entry name" value="Homeodomain-like"/>
    <property type="match status" value="1"/>
</dbReference>
<dbReference type="GO" id="GO:0003700">
    <property type="term" value="F:DNA-binding transcription factor activity"/>
    <property type="evidence" value="ECO:0007669"/>
    <property type="project" value="InterPro"/>
</dbReference>
<protein>
    <submittedName>
        <fullName evidence="6">AraC family transcriptional regulator</fullName>
    </submittedName>
</protein>
<proteinExistence type="predicted"/>
<gene>
    <name evidence="6" type="ORF">DGD08_05820</name>
</gene>
<evidence type="ECO:0000256" key="2">
    <source>
        <dbReference type="ARBA" id="ARBA00023125"/>
    </source>
</evidence>
<dbReference type="EMBL" id="DPIY01000006">
    <property type="protein sequence ID" value="HCT56715.1"/>
    <property type="molecule type" value="Genomic_DNA"/>
</dbReference>
<feature type="region of interest" description="Disordered" evidence="4">
    <location>
        <begin position="291"/>
        <end position="326"/>
    </location>
</feature>
<sequence length="326" mass="35507">MAKWRTGEDGDAGTLMNHSMLRECTPARRDGQTIALPLCDVLAQNCQMMSHSRRSRDLVRTSSIGFHGEYLWRERYSDWGQLIWASRGAISVMVGQSLWLVPARSGLWLPPATTHDVRMIGRGVLRLVFIARARARALPKTPAVRALTPLLREILRRVLARDTLTTADPRDGRLLGVLVDELSEVSPAPFDLPMPTDPRAIRAAALVREHPAQPPDAITIARHAGASVRTLERVFRAETGLAFGAWRLRARLMHAMILLANGESVTRTGIAAGFAGTSAFVHAFRRTTGTTPGAYATPGVRSRTSPVSSQTGVPSSTGAEIKNARG</sequence>
<dbReference type="InterPro" id="IPR018060">
    <property type="entry name" value="HTH_AraC"/>
</dbReference>
<dbReference type="Proteomes" id="UP000264071">
    <property type="component" value="Unassembled WGS sequence"/>
</dbReference>
<dbReference type="PANTHER" id="PTHR11019">
    <property type="entry name" value="HTH-TYPE TRANSCRIPTIONAL REGULATOR NIMR"/>
    <property type="match status" value="1"/>
</dbReference>
<evidence type="ECO:0000256" key="4">
    <source>
        <dbReference type="SAM" id="MobiDB-lite"/>
    </source>
</evidence>
<evidence type="ECO:0000256" key="3">
    <source>
        <dbReference type="ARBA" id="ARBA00023163"/>
    </source>
</evidence>
<evidence type="ECO:0000313" key="7">
    <source>
        <dbReference type="Proteomes" id="UP000264071"/>
    </source>
</evidence>
<organism evidence="6 7">
    <name type="scientific">Gemmatimonas aurantiaca</name>
    <dbReference type="NCBI Taxonomy" id="173480"/>
    <lineage>
        <taxon>Bacteria</taxon>
        <taxon>Pseudomonadati</taxon>
        <taxon>Gemmatimonadota</taxon>
        <taxon>Gemmatimonadia</taxon>
        <taxon>Gemmatimonadales</taxon>
        <taxon>Gemmatimonadaceae</taxon>
        <taxon>Gemmatimonas</taxon>
    </lineage>
</organism>
<dbReference type="GO" id="GO:0043565">
    <property type="term" value="F:sequence-specific DNA binding"/>
    <property type="evidence" value="ECO:0007669"/>
    <property type="project" value="InterPro"/>
</dbReference>
<feature type="compositionally biased region" description="Polar residues" evidence="4">
    <location>
        <begin position="302"/>
        <end position="318"/>
    </location>
</feature>
<evidence type="ECO:0000256" key="1">
    <source>
        <dbReference type="ARBA" id="ARBA00023015"/>
    </source>
</evidence>